<evidence type="ECO:0000313" key="3">
    <source>
        <dbReference type="EMBL" id="MCV7025906.1"/>
    </source>
</evidence>
<sequence length="70" mass="7595">MTAVAPDDELADEFVRSAATNRSSNTPSAPVLTVIVGGLFVLGGLYFVKLRMFNRDVLETVPGELNVFKH</sequence>
<protein>
    <submittedName>
        <fullName evidence="2">Amino acid transporter</fullName>
    </submittedName>
</protein>
<keyword evidence="1" id="KW-0472">Membrane</keyword>
<reference evidence="2 4" key="1">
    <citation type="journal article" date="2016" name="Genome Announc.">
        <title>Draft Genome Sequences of Five Rapidly Growing Mycobacterium Species, M. thermoresistibile, M. fortuitum subsp. acetamidolyticum, M. canariasense, M. brisbanense, and M. novocastrense.</title>
        <authorList>
            <person name="Katahira K."/>
            <person name="Ogura Y."/>
            <person name="Gotoh Y."/>
            <person name="Hayashi T."/>
        </authorList>
    </citation>
    <scope>NUCLEOTIDE SEQUENCE [LARGE SCALE GENOMIC DNA]</scope>
    <source>
        <strain evidence="2 4">JCM18114</strain>
    </source>
</reference>
<dbReference type="Proteomes" id="UP000069773">
    <property type="component" value="Unassembled WGS sequence"/>
</dbReference>
<proteinExistence type="predicted"/>
<name>A0AAW5SR32_MYCNV</name>
<evidence type="ECO:0000313" key="4">
    <source>
        <dbReference type="Proteomes" id="UP000069773"/>
    </source>
</evidence>
<reference evidence="3" key="2">
    <citation type="submission" date="2020-07" db="EMBL/GenBank/DDBJ databases">
        <authorList>
            <person name="Pettersson B.M.F."/>
            <person name="Behra P.R.K."/>
            <person name="Ramesh M."/>
            <person name="Das S."/>
            <person name="Dasgupta S."/>
            <person name="Kirsebom L.A."/>
        </authorList>
    </citation>
    <scope>NUCLEOTIDE SEQUENCE</scope>
    <source>
        <strain evidence="3">DSM 44203</strain>
    </source>
</reference>
<dbReference type="EMBL" id="JACKTI010000057">
    <property type="protein sequence ID" value="MCV7025906.1"/>
    <property type="molecule type" value="Genomic_DNA"/>
</dbReference>
<gene>
    <name evidence="3" type="ORF">H7I77_21565</name>
    <name evidence="2" type="ORF">RMCN_1516</name>
</gene>
<reference evidence="3" key="3">
    <citation type="journal article" date="2022" name="BMC Genomics">
        <title>Comparative genome analysis of mycobacteria focusing on tRNA and non-coding RNA.</title>
        <authorList>
            <person name="Behra P.R.K."/>
            <person name="Pettersson B.M.F."/>
            <person name="Ramesh M."/>
            <person name="Das S."/>
            <person name="Dasgupta S."/>
            <person name="Kirsebom L.A."/>
        </authorList>
    </citation>
    <scope>NUCLEOTIDE SEQUENCE</scope>
    <source>
        <strain evidence="3">DSM 44203</strain>
    </source>
</reference>
<dbReference type="RefSeq" id="WP_067388153.1">
    <property type="nucleotide sequence ID" value="NZ_BCTA01000023.1"/>
</dbReference>
<evidence type="ECO:0000313" key="5">
    <source>
        <dbReference type="Proteomes" id="UP001207528"/>
    </source>
</evidence>
<accession>A0AAW5SR32</accession>
<dbReference type="Proteomes" id="UP001207528">
    <property type="component" value="Unassembled WGS sequence"/>
</dbReference>
<evidence type="ECO:0000256" key="1">
    <source>
        <dbReference type="SAM" id="Phobius"/>
    </source>
</evidence>
<feature type="transmembrane region" description="Helical" evidence="1">
    <location>
        <begin position="29"/>
        <end position="48"/>
    </location>
</feature>
<keyword evidence="1" id="KW-0812">Transmembrane</keyword>
<evidence type="ECO:0000313" key="2">
    <source>
        <dbReference type="EMBL" id="GAT08383.1"/>
    </source>
</evidence>
<dbReference type="EMBL" id="BCTA01000023">
    <property type="protein sequence ID" value="GAT08383.1"/>
    <property type="molecule type" value="Genomic_DNA"/>
</dbReference>
<comment type="caution">
    <text evidence="3">The sequence shown here is derived from an EMBL/GenBank/DDBJ whole genome shotgun (WGS) entry which is preliminary data.</text>
</comment>
<dbReference type="AlphaFoldDB" id="A0AAW5SR32"/>
<keyword evidence="1" id="KW-1133">Transmembrane helix</keyword>
<organism evidence="3 5">
    <name type="scientific">Mycolicibacterium novocastrense</name>
    <name type="common">Mycobacterium novocastrense</name>
    <dbReference type="NCBI Taxonomy" id="59813"/>
    <lineage>
        <taxon>Bacteria</taxon>
        <taxon>Bacillati</taxon>
        <taxon>Actinomycetota</taxon>
        <taxon>Actinomycetes</taxon>
        <taxon>Mycobacteriales</taxon>
        <taxon>Mycobacteriaceae</taxon>
        <taxon>Mycolicibacterium</taxon>
    </lineage>
</organism>
<keyword evidence="4" id="KW-1185">Reference proteome</keyword>